<keyword evidence="3" id="KW-1185">Reference proteome</keyword>
<feature type="region of interest" description="Disordered" evidence="1">
    <location>
        <begin position="46"/>
        <end position="70"/>
    </location>
</feature>
<protein>
    <submittedName>
        <fullName evidence="2">Uncharacterized protein</fullName>
    </submittedName>
</protein>
<dbReference type="AlphaFoldDB" id="A0A1H6EXT6"/>
<evidence type="ECO:0000256" key="1">
    <source>
        <dbReference type="SAM" id="MobiDB-lite"/>
    </source>
</evidence>
<name>A0A1H6EXT6_9ACTN</name>
<dbReference type="Proteomes" id="UP000236732">
    <property type="component" value="Unassembled WGS sequence"/>
</dbReference>
<evidence type="ECO:0000313" key="2">
    <source>
        <dbReference type="EMBL" id="SEH02687.1"/>
    </source>
</evidence>
<reference evidence="2 3" key="1">
    <citation type="submission" date="2016-10" db="EMBL/GenBank/DDBJ databases">
        <authorList>
            <person name="de Groot N.N."/>
        </authorList>
    </citation>
    <scope>NUCLEOTIDE SEQUENCE [LARGE SCALE GENOMIC DNA]</scope>
    <source>
        <strain evidence="2 3">CGMCC 4.7037</strain>
    </source>
</reference>
<proteinExistence type="predicted"/>
<accession>A0A1H6EXT6</accession>
<sequence length="85" mass="9489">MPPLDDQLIGLLQAQVEADEELPYQLFGARRPNLSSVYVRQDLSLWTPEADQPPGPLPNEPRADEPRPDALGADFHLVQTMNGRL</sequence>
<dbReference type="EMBL" id="FNVT01000029">
    <property type="protein sequence ID" value="SEH02687.1"/>
    <property type="molecule type" value="Genomic_DNA"/>
</dbReference>
<gene>
    <name evidence="2" type="ORF">SAMN05444920_12919</name>
</gene>
<evidence type="ECO:0000313" key="3">
    <source>
        <dbReference type="Proteomes" id="UP000236732"/>
    </source>
</evidence>
<organism evidence="2 3">
    <name type="scientific">Nonomuraea solani</name>
    <dbReference type="NCBI Taxonomy" id="1144553"/>
    <lineage>
        <taxon>Bacteria</taxon>
        <taxon>Bacillati</taxon>
        <taxon>Actinomycetota</taxon>
        <taxon>Actinomycetes</taxon>
        <taxon>Streptosporangiales</taxon>
        <taxon>Streptosporangiaceae</taxon>
        <taxon>Nonomuraea</taxon>
    </lineage>
</organism>